<feature type="domain" description="HNH nuclease" evidence="1">
    <location>
        <begin position="143"/>
        <end position="187"/>
    </location>
</feature>
<gene>
    <name evidence="2" type="ORF">Y036_6019</name>
</gene>
<dbReference type="Gene3D" id="3.90.75.20">
    <property type="match status" value="1"/>
</dbReference>
<accession>A0AA40JIR2</accession>
<evidence type="ECO:0000313" key="2">
    <source>
        <dbReference type="EMBL" id="KGX17013.1"/>
    </source>
</evidence>
<sequence>MTQRKPDSMRARRKKWLPPEVEYLRERYPHVKADLIARVLDMPVHMVHGKAAALGIRKSAEFYADACSGRFDGSRGANCRFPKGHVPWNKGTKGLQMGGEATQFKQGHRPANWMPIGSERYSKEGYLQRKMTDTGYPPRDWVAVHILLWEAEHGPVPAGHAVCFRDGDKSRIVIENLECIPRTDLMRRNSIHNLPAELKSVIRLKASVVRTINRRKA</sequence>
<organism evidence="2 3">
    <name type="scientific">Burkholderia pseudomallei</name>
    <name type="common">Pseudomonas pseudomallei</name>
    <dbReference type="NCBI Taxonomy" id="28450"/>
    <lineage>
        <taxon>Bacteria</taxon>
        <taxon>Pseudomonadati</taxon>
        <taxon>Pseudomonadota</taxon>
        <taxon>Betaproteobacteria</taxon>
        <taxon>Burkholderiales</taxon>
        <taxon>Burkholderiaceae</taxon>
        <taxon>Burkholderia</taxon>
        <taxon>pseudomallei group</taxon>
    </lineage>
</organism>
<keyword evidence="2" id="KW-0255">Endonuclease</keyword>
<evidence type="ECO:0000313" key="3">
    <source>
        <dbReference type="Proteomes" id="UP000030475"/>
    </source>
</evidence>
<dbReference type="GO" id="GO:0004519">
    <property type="term" value="F:endonuclease activity"/>
    <property type="evidence" value="ECO:0007669"/>
    <property type="project" value="UniProtKB-KW"/>
</dbReference>
<evidence type="ECO:0000259" key="1">
    <source>
        <dbReference type="Pfam" id="PF13392"/>
    </source>
</evidence>
<name>A0AA40JIR2_BURPE</name>
<dbReference type="Pfam" id="PF13392">
    <property type="entry name" value="HNH_3"/>
    <property type="match status" value="1"/>
</dbReference>
<dbReference type="EMBL" id="JQIM01000007">
    <property type="protein sequence ID" value="KGX17013.1"/>
    <property type="molecule type" value="Genomic_DNA"/>
</dbReference>
<dbReference type="InterPro" id="IPR003615">
    <property type="entry name" value="HNH_nuc"/>
</dbReference>
<dbReference type="Proteomes" id="UP000030475">
    <property type="component" value="Unassembled WGS sequence"/>
</dbReference>
<dbReference type="InterPro" id="IPR044925">
    <property type="entry name" value="His-Me_finger_sf"/>
</dbReference>
<dbReference type="RefSeq" id="WP_152618333.1">
    <property type="nucleotide sequence ID" value="NZ_KN323090.1"/>
</dbReference>
<protein>
    <submittedName>
        <fullName evidence="2">HNH endonuclease family protein</fullName>
    </submittedName>
</protein>
<comment type="caution">
    <text evidence="2">The sequence shown here is derived from an EMBL/GenBank/DDBJ whole genome shotgun (WGS) entry which is preliminary data.</text>
</comment>
<proteinExistence type="predicted"/>
<keyword evidence="2" id="KW-0540">Nuclease</keyword>
<reference evidence="2 3" key="1">
    <citation type="submission" date="2014-08" db="EMBL/GenBank/DDBJ databases">
        <authorList>
            <person name="Bunnell A."/>
            <person name="Chain P.S."/>
            <person name="Chertkov O."/>
            <person name="Currie B.J."/>
            <person name="Daligault H.E."/>
            <person name="Davenport K.W."/>
            <person name="Davis C."/>
            <person name="Gleasner C.D."/>
            <person name="Johnson S.L."/>
            <person name="Kaestli M."/>
            <person name="Koren S."/>
            <person name="Kunde Y.A."/>
            <person name="Mayo M."/>
            <person name="McMurry K.K."/>
            <person name="Price E.P."/>
            <person name="Reitenga K.G."/>
            <person name="Robison R."/>
            <person name="Rosovitz M.J."/>
            <person name="Sarovich D.S."/>
            <person name="Teshima H."/>
        </authorList>
    </citation>
    <scope>NUCLEOTIDE SEQUENCE [LARGE SCALE GENOMIC DNA]</scope>
    <source>
        <strain evidence="2 3">MSHR44</strain>
    </source>
</reference>
<dbReference type="AlphaFoldDB" id="A0AA40JIR2"/>
<dbReference type="SUPFAM" id="SSF54060">
    <property type="entry name" value="His-Me finger endonucleases"/>
    <property type="match status" value="1"/>
</dbReference>
<keyword evidence="2" id="KW-0378">Hydrolase</keyword>